<dbReference type="Proteomes" id="UP001209083">
    <property type="component" value="Chromosome"/>
</dbReference>
<evidence type="ECO:0000313" key="11">
    <source>
        <dbReference type="Proteomes" id="UP001209083"/>
    </source>
</evidence>
<evidence type="ECO:0000256" key="1">
    <source>
        <dbReference type="ARBA" id="ARBA00004651"/>
    </source>
</evidence>
<evidence type="ECO:0000313" key="10">
    <source>
        <dbReference type="EMBL" id="WGW12459.1"/>
    </source>
</evidence>
<reference evidence="10 11" key="1">
    <citation type="submission" date="2023-05" db="EMBL/GenBank/DDBJ databases">
        <title>Lithophilousrod everest ZFBP1038 complete genpme.</title>
        <authorList>
            <person name="Tian M."/>
        </authorList>
    </citation>
    <scope>NUCLEOTIDE SEQUENCE [LARGE SCALE GENOMIC DNA]</scope>
    <source>
        <strain evidence="10 11">ZFBP1038</strain>
    </source>
</reference>
<keyword evidence="5" id="KW-0029">Amino-acid transport</keyword>
<dbReference type="InterPro" id="IPR014342">
    <property type="entry name" value="Ectoine_EhuC"/>
</dbReference>
<evidence type="ECO:0000256" key="3">
    <source>
        <dbReference type="ARBA" id="ARBA00022475"/>
    </source>
</evidence>
<dbReference type="CDD" id="cd06261">
    <property type="entry name" value="TM_PBP2"/>
    <property type="match status" value="1"/>
</dbReference>
<feature type="domain" description="ABC transmembrane type-1" evidence="9">
    <location>
        <begin position="15"/>
        <end position="203"/>
    </location>
</feature>
<dbReference type="InterPro" id="IPR043429">
    <property type="entry name" value="ArtM/GltK/GlnP/TcyL/YhdX-like"/>
</dbReference>
<dbReference type="SUPFAM" id="SSF161098">
    <property type="entry name" value="MetI-like"/>
    <property type="match status" value="1"/>
</dbReference>
<dbReference type="PANTHER" id="PTHR30614:SF0">
    <property type="entry name" value="L-CYSTINE TRANSPORT SYSTEM PERMEASE PROTEIN TCYL"/>
    <property type="match status" value="1"/>
</dbReference>
<evidence type="ECO:0000256" key="2">
    <source>
        <dbReference type="ARBA" id="ARBA00022448"/>
    </source>
</evidence>
<comment type="subcellular location">
    <subcellularLocation>
        <location evidence="1 8">Cell membrane</location>
        <topology evidence="1 8">Multi-pass membrane protein</topology>
    </subcellularLocation>
</comment>
<dbReference type="InterPro" id="IPR000515">
    <property type="entry name" value="MetI-like"/>
</dbReference>
<dbReference type="Pfam" id="PF00528">
    <property type="entry name" value="BPD_transp_1"/>
    <property type="match status" value="1"/>
</dbReference>
<dbReference type="InterPro" id="IPR010065">
    <property type="entry name" value="AA_ABC_transptr_permease_3TM"/>
</dbReference>
<keyword evidence="2 8" id="KW-0813">Transport</keyword>
<dbReference type="NCBIfam" id="TIGR01726">
    <property type="entry name" value="HEQRo_perm_3TM"/>
    <property type="match status" value="1"/>
</dbReference>
<evidence type="ECO:0000256" key="7">
    <source>
        <dbReference type="ARBA" id="ARBA00023136"/>
    </source>
</evidence>
<gene>
    <name evidence="10" type="primary">ehuC</name>
    <name evidence="10" type="ORF">LWF01_01440</name>
</gene>
<keyword evidence="11" id="KW-1185">Reference proteome</keyword>
<dbReference type="PANTHER" id="PTHR30614">
    <property type="entry name" value="MEMBRANE COMPONENT OF AMINO ACID ABC TRANSPORTER"/>
    <property type="match status" value="1"/>
</dbReference>
<keyword evidence="7 8" id="KW-0472">Membrane</keyword>
<dbReference type="Gene3D" id="1.10.3720.10">
    <property type="entry name" value="MetI-like"/>
    <property type="match status" value="1"/>
</dbReference>
<protein>
    <submittedName>
        <fullName evidence="10">Ectoine/hydroxyectoine ABC transporter permease subunit EhuC</fullName>
    </submittedName>
</protein>
<evidence type="ECO:0000259" key="9">
    <source>
        <dbReference type="PROSITE" id="PS50928"/>
    </source>
</evidence>
<comment type="similarity">
    <text evidence="8">Belongs to the binding-protein-dependent transport system permease family.</text>
</comment>
<dbReference type="NCBIfam" id="TIGR03004">
    <property type="entry name" value="ectoine_ehuC"/>
    <property type="match status" value="1"/>
</dbReference>
<dbReference type="PROSITE" id="PS50928">
    <property type="entry name" value="ABC_TM1"/>
    <property type="match status" value="1"/>
</dbReference>
<feature type="transmembrane region" description="Helical" evidence="8">
    <location>
        <begin position="15"/>
        <end position="39"/>
    </location>
</feature>
<evidence type="ECO:0000256" key="8">
    <source>
        <dbReference type="RuleBase" id="RU363032"/>
    </source>
</evidence>
<name>A0ABY8QW09_9MICO</name>
<evidence type="ECO:0000256" key="4">
    <source>
        <dbReference type="ARBA" id="ARBA00022692"/>
    </source>
</evidence>
<dbReference type="EMBL" id="CP090958">
    <property type="protein sequence ID" value="WGW12459.1"/>
    <property type="molecule type" value="Genomic_DNA"/>
</dbReference>
<keyword evidence="4 8" id="KW-0812">Transmembrane</keyword>
<dbReference type="RefSeq" id="WP_349639259.1">
    <property type="nucleotide sequence ID" value="NZ_CP090958.1"/>
</dbReference>
<proteinExistence type="inferred from homology"/>
<dbReference type="InterPro" id="IPR035906">
    <property type="entry name" value="MetI-like_sf"/>
</dbReference>
<keyword evidence="3" id="KW-1003">Cell membrane</keyword>
<evidence type="ECO:0000256" key="5">
    <source>
        <dbReference type="ARBA" id="ARBA00022970"/>
    </source>
</evidence>
<keyword evidence="6 8" id="KW-1133">Transmembrane helix</keyword>
<sequence>MSTIIEYAPFLLQGVGITILVSFLGCVLAVITAFVAGLMRLSSHRILRWPAAVFVEFFRGSSMLVQMFWLFYALPFFGIQLQPITAAVIALGFNEGAYAAEIVRGTILSRAKGQTEAAIALGMRPGLRMRRILIPQSIPAMLPNFGNIFVDLLKNSSLVSLVTVSELTFRAQQARTTTGDTVEIFLTILVVYFILSWLLSLLMAWLERRFALDRRKIPKIRPLKSILGGGAVR</sequence>
<evidence type="ECO:0000256" key="6">
    <source>
        <dbReference type="ARBA" id="ARBA00022989"/>
    </source>
</evidence>
<accession>A0ABY8QW09</accession>
<organism evidence="10 11">
    <name type="scientific">Saxibacter everestensis</name>
    <dbReference type="NCBI Taxonomy" id="2909229"/>
    <lineage>
        <taxon>Bacteria</taxon>
        <taxon>Bacillati</taxon>
        <taxon>Actinomycetota</taxon>
        <taxon>Actinomycetes</taxon>
        <taxon>Micrococcales</taxon>
        <taxon>Brevibacteriaceae</taxon>
        <taxon>Saxibacter</taxon>
    </lineage>
</organism>
<feature type="transmembrane region" description="Helical" evidence="8">
    <location>
        <begin position="184"/>
        <end position="206"/>
    </location>
</feature>